<dbReference type="Gene3D" id="1.10.10.60">
    <property type="entry name" value="Homeodomain-like"/>
    <property type="match status" value="1"/>
</dbReference>
<dbReference type="EMBL" id="JAOTPV010000014">
    <property type="protein sequence ID" value="KAJ4475713.1"/>
    <property type="molecule type" value="Genomic_DNA"/>
</dbReference>
<evidence type="ECO:0000313" key="2">
    <source>
        <dbReference type="Proteomes" id="UP001150266"/>
    </source>
</evidence>
<name>A0A9W9A958_9AGAR</name>
<evidence type="ECO:0008006" key="3">
    <source>
        <dbReference type="Google" id="ProtNLM"/>
    </source>
</evidence>
<gene>
    <name evidence="1" type="ORF">J3R30DRAFT_3294088</name>
</gene>
<dbReference type="SUPFAM" id="SSF46689">
    <property type="entry name" value="Homeodomain-like"/>
    <property type="match status" value="1"/>
</dbReference>
<accession>A0A9W9A958</accession>
<dbReference type="OrthoDB" id="435460at2759"/>
<reference evidence="1" key="1">
    <citation type="submission" date="2022-08" db="EMBL/GenBank/DDBJ databases">
        <title>A Global Phylogenomic Analysis of the Shiitake Genus Lentinula.</title>
        <authorList>
            <consortium name="DOE Joint Genome Institute"/>
            <person name="Sierra-Patev S."/>
            <person name="Min B."/>
            <person name="Naranjo-Ortiz M."/>
            <person name="Looney B."/>
            <person name="Konkel Z."/>
            <person name="Slot J.C."/>
            <person name="Sakamoto Y."/>
            <person name="Steenwyk J.L."/>
            <person name="Rokas A."/>
            <person name="Carro J."/>
            <person name="Camarero S."/>
            <person name="Ferreira P."/>
            <person name="Molpeceres G."/>
            <person name="Ruiz-Duenas F.J."/>
            <person name="Serrano A."/>
            <person name="Henrissat B."/>
            <person name="Drula E."/>
            <person name="Hughes K.W."/>
            <person name="Mata J.L."/>
            <person name="Ishikawa N.K."/>
            <person name="Vargas-Isla R."/>
            <person name="Ushijima S."/>
            <person name="Smith C.A."/>
            <person name="Ahrendt S."/>
            <person name="Andreopoulos W."/>
            <person name="He G."/>
            <person name="Labutti K."/>
            <person name="Lipzen A."/>
            <person name="Ng V."/>
            <person name="Riley R."/>
            <person name="Sandor L."/>
            <person name="Barry K."/>
            <person name="Martinez A.T."/>
            <person name="Xiao Y."/>
            <person name="Gibbons J.G."/>
            <person name="Terashima K."/>
            <person name="Grigoriev I.V."/>
            <person name="Hibbett D.S."/>
        </authorList>
    </citation>
    <scope>NUCLEOTIDE SEQUENCE</scope>
    <source>
        <strain evidence="1">JLM2183</strain>
    </source>
</reference>
<proteinExistence type="predicted"/>
<feature type="non-terminal residue" evidence="1">
    <location>
        <position position="202"/>
    </location>
</feature>
<keyword evidence="2" id="KW-1185">Reference proteome</keyword>
<organism evidence="1 2">
    <name type="scientific">Lentinula aciculospora</name>
    <dbReference type="NCBI Taxonomy" id="153920"/>
    <lineage>
        <taxon>Eukaryota</taxon>
        <taxon>Fungi</taxon>
        <taxon>Dikarya</taxon>
        <taxon>Basidiomycota</taxon>
        <taxon>Agaricomycotina</taxon>
        <taxon>Agaricomycetes</taxon>
        <taxon>Agaricomycetidae</taxon>
        <taxon>Agaricales</taxon>
        <taxon>Marasmiineae</taxon>
        <taxon>Omphalotaceae</taxon>
        <taxon>Lentinula</taxon>
    </lineage>
</organism>
<evidence type="ECO:0000313" key="1">
    <source>
        <dbReference type="EMBL" id="KAJ4475713.1"/>
    </source>
</evidence>
<dbReference type="Proteomes" id="UP001150266">
    <property type="component" value="Unassembled WGS sequence"/>
</dbReference>
<sequence length="202" mass="22957">MDSNPLFTRDGVPLYFALHNSIQKPGTYESYIQANGGDLLDSDDGADIVLFNPTRSGLKQSSLQEAYDFHPDEDKRKIWVREMSFVDECVQRGSFELDLSVKKPMPGFPSGKGRTAFTSEDDQNLCQHLARTLPDPAAGGRQSLLFYTKLVSYVGPYDWTQRHTAQSWREHYKKNKARLDIQIAEIVAEQGVNPKALYHKDR</sequence>
<dbReference type="CDD" id="cd11655">
    <property type="entry name" value="rap1_myb-like"/>
    <property type="match status" value="1"/>
</dbReference>
<comment type="caution">
    <text evidence="1">The sequence shown here is derived from an EMBL/GenBank/DDBJ whole genome shotgun (WGS) entry which is preliminary data.</text>
</comment>
<dbReference type="AlphaFoldDB" id="A0A9W9A958"/>
<dbReference type="InterPro" id="IPR009057">
    <property type="entry name" value="Homeodomain-like_sf"/>
</dbReference>
<protein>
    <recommendedName>
        <fullName evidence="3">BRCT domain-containing protein</fullName>
    </recommendedName>
</protein>